<accession>G0EEC4</accession>
<name>G0EEC4_PYRF1</name>
<keyword evidence="1" id="KW-0175">Coiled coil</keyword>
<dbReference type="GeneID" id="25394846"/>
<dbReference type="HOGENOM" id="CLU_1811488_0_0_2"/>
<reference evidence="2 3" key="1">
    <citation type="journal article" date="2011" name="Stand. Genomic Sci.">
        <title>Complete genome sequence of the hyperthermophilic chemolithoautotroph Pyrolobus fumarii type strain (1A).</title>
        <authorList>
            <person name="Anderson I."/>
            <person name="Goker M."/>
            <person name="Nolan M."/>
            <person name="Lucas S."/>
            <person name="Hammon N."/>
            <person name="Deshpande S."/>
            <person name="Cheng J.F."/>
            <person name="Tapia R."/>
            <person name="Han C."/>
            <person name="Goodwin L."/>
            <person name="Pitluck S."/>
            <person name="Huntemann M."/>
            <person name="Liolios K."/>
            <person name="Ivanova N."/>
            <person name="Pagani I."/>
            <person name="Mavromatis K."/>
            <person name="Ovchinikova G."/>
            <person name="Pati A."/>
            <person name="Chen A."/>
            <person name="Palaniappan K."/>
            <person name="Land M."/>
            <person name="Hauser L."/>
            <person name="Brambilla E.M."/>
            <person name="Huber H."/>
            <person name="Yasawong M."/>
            <person name="Rohde M."/>
            <person name="Spring S."/>
            <person name="Abt B."/>
            <person name="Sikorski J."/>
            <person name="Wirth R."/>
            <person name="Detter J.C."/>
            <person name="Woyke T."/>
            <person name="Bristow J."/>
            <person name="Eisen J.A."/>
            <person name="Markowitz V."/>
            <person name="Hugenholtz P."/>
            <person name="Kyrpides N.C."/>
            <person name="Klenk H.P."/>
            <person name="Lapidus A."/>
        </authorList>
    </citation>
    <scope>NUCLEOTIDE SEQUENCE [LARGE SCALE GENOMIC DNA]</scope>
    <source>
        <strain evidence="3">DSM 11204 / 1A</strain>
    </source>
</reference>
<sequence length="132" mass="14396">MSTVEEGTAPLEAEYSPEPTSVISRSINILSERLSSIEAKVEAHEATIDALVASLDRLEELGSKASELHRVAVLIGEWKRLTCRHHVDGVCRAWRVKSDAGIPVATESGVPRPVVSKVPVLCALCPLYEPRR</sequence>
<feature type="coiled-coil region" evidence="1">
    <location>
        <begin position="27"/>
        <end position="61"/>
    </location>
</feature>
<gene>
    <name evidence="2" type="ordered locus">Pyrfu_0949</name>
</gene>
<proteinExistence type="predicted"/>
<evidence type="ECO:0000256" key="1">
    <source>
        <dbReference type="SAM" id="Coils"/>
    </source>
</evidence>
<evidence type="ECO:0000313" key="3">
    <source>
        <dbReference type="Proteomes" id="UP000001037"/>
    </source>
</evidence>
<keyword evidence="3" id="KW-1185">Reference proteome</keyword>
<dbReference type="Proteomes" id="UP000001037">
    <property type="component" value="Chromosome"/>
</dbReference>
<dbReference type="EMBL" id="CP002838">
    <property type="protein sequence ID" value="AEM38818.1"/>
    <property type="molecule type" value="Genomic_DNA"/>
</dbReference>
<evidence type="ECO:0000313" key="2">
    <source>
        <dbReference type="EMBL" id="AEM38818.1"/>
    </source>
</evidence>
<dbReference type="InParanoid" id="G0EEC4"/>
<dbReference type="KEGG" id="pfm:Pyrfu_0949"/>
<protein>
    <submittedName>
        <fullName evidence="2">Uncharacterized protein</fullName>
    </submittedName>
</protein>
<organism evidence="2 3">
    <name type="scientific">Pyrolobus fumarii (strain DSM 11204 / 1A)</name>
    <dbReference type="NCBI Taxonomy" id="694429"/>
    <lineage>
        <taxon>Archaea</taxon>
        <taxon>Thermoproteota</taxon>
        <taxon>Thermoprotei</taxon>
        <taxon>Desulfurococcales</taxon>
        <taxon>Pyrodictiaceae</taxon>
        <taxon>Pyrolobus</taxon>
    </lineage>
</organism>
<dbReference type="OrthoDB" id="42906at2157"/>
<dbReference type="RefSeq" id="WP_014026495.1">
    <property type="nucleotide sequence ID" value="NC_015931.1"/>
</dbReference>
<dbReference type="AlphaFoldDB" id="G0EEC4"/>
<dbReference type="eggNOG" id="arCOG05988">
    <property type="taxonomic scope" value="Archaea"/>
</dbReference>